<dbReference type="EMBL" id="ML769389">
    <property type="protein sequence ID" value="KAE9409026.1"/>
    <property type="molecule type" value="Genomic_DNA"/>
</dbReference>
<keyword evidence="14" id="KW-1185">Reference proteome</keyword>
<evidence type="ECO:0000256" key="12">
    <source>
        <dbReference type="SAM" id="MobiDB-lite"/>
    </source>
</evidence>
<comment type="similarity">
    <text evidence="11">Belongs to the polysaccharide monooxygenase AA14 family.</text>
</comment>
<keyword evidence="9" id="KW-1015">Disulfide bond</keyword>
<evidence type="ECO:0000313" key="13">
    <source>
        <dbReference type="EMBL" id="KAE9409026.1"/>
    </source>
</evidence>
<dbReference type="Pfam" id="PF22810">
    <property type="entry name" value="LPMO_AA14"/>
    <property type="match status" value="1"/>
</dbReference>
<accession>A0A6A4IEL7</accession>
<keyword evidence="6" id="KW-0560">Oxidoreductase</keyword>
<name>A0A6A4IEL7_9AGAR</name>
<gene>
    <name evidence="13" type="ORF">BT96DRAFT_985349</name>
</gene>
<dbReference type="GO" id="GO:0046872">
    <property type="term" value="F:metal ion binding"/>
    <property type="evidence" value="ECO:0007669"/>
    <property type="project" value="UniProtKB-KW"/>
</dbReference>
<keyword evidence="4" id="KW-0479">Metal-binding</keyword>
<evidence type="ECO:0000256" key="3">
    <source>
        <dbReference type="ARBA" id="ARBA00022525"/>
    </source>
</evidence>
<evidence type="ECO:0000256" key="10">
    <source>
        <dbReference type="ARBA" id="ARBA00023180"/>
    </source>
</evidence>
<keyword evidence="3" id="KW-0964">Secreted</keyword>
<dbReference type="GO" id="GO:0004497">
    <property type="term" value="F:monooxygenase activity"/>
    <property type="evidence" value="ECO:0007669"/>
    <property type="project" value="UniProtKB-KW"/>
</dbReference>
<evidence type="ECO:0000313" key="14">
    <source>
        <dbReference type="Proteomes" id="UP000799118"/>
    </source>
</evidence>
<dbReference type="Proteomes" id="UP000799118">
    <property type="component" value="Unassembled WGS sequence"/>
</dbReference>
<dbReference type="AlphaFoldDB" id="A0A6A4IEL7"/>
<evidence type="ECO:0000256" key="6">
    <source>
        <dbReference type="ARBA" id="ARBA00023002"/>
    </source>
</evidence>
<evidence type="ECO:0000256" key="8">
    <source>
        <dbReference type="ARBA" id="ARBA00023033"/>
    </source>
</evidence>
<evidence type="ECO:0000256" key="4">
    <source>
        <dbReference type="ARBA" id="ARBA00022723"/>
    </source>
</evidence>
<keyword evidence="8" id="KW-0503">Monooxygenase</keyword>
<sequence>MAMGENDNASNQFINLGLPTRILRDRPSSLSTTPVSSLISPNLSLSSDTMRSAVIGLAVSLWASTTNGAHLAVFTPGKCGGLQTEPTFNSDDPVNPLYQLGGQGASGGSTQITVTPEDGDILELPAGKNITLRLLPTKPSPLCHTTEKFISDWPDGKTYPSNYNVATCITSPNMHTQNQSMAAGTALAIAYVSDIADVTPENLVVFSVTYNTPWLRLTNYEIPAAMPACPEGGCICGWGWIPNGCGQPNMYHEAIRCNVTGATSTTPVGTPKAPVWCQNDTSACVTGPKQMLYWNQASGNNIEVDGYDLAGAPKSPAYNANVAFRMEPKTTFSLDLKVQIRLRHLLTRRPPLPPRLLTRPRRPPLRPPLRCHPLTRRPCRPEVTRA</sequence>
<organism evidence="13 14">
    <name type="scientific">Gymnopus androsaceus JB14</name>
    <dbReference type="NCBI Taxonomy" id="1447944"/>
    <lineage>
        <taxon>Eukaryota</taxon>
        <taxon>Fungi</taxon>
        <taxon>Dikarya</taxon>
        <taxon>Basidiomycota</taxon>
        <taxon>Agaricomycotina</taxon>
        <taxon>Agaricomycetes</taxon>
        <taxon>Agaricomycetidae</taxon>
        <taxon>Agaricales</taxon>
        <taxon>Marasmiineae</taxon>
        <taxon>Omphalotaceae</taxon>
        <taxon>Gymnopus</taxon>
    </lineage>
</organism>
<keyword evidence="10" id="KW-0325">Glycoprotein</keyword>
<comment type="subcellular location">
    <subcellularLocation>
        <location evidence="2">Secreted</location>
    </subcellularLocation>
</comment>
<proteinExistence type="inferred from homology"/>
<evidence type="ECO:0000256" key="2">
    <source>
        <dbReference type="ARBA" id="ARBA00004613"/>
    </source>
</evidence>
<evidence type="ECO:0000256" key="9">
    <source>
        <dbReference type="ARBA" id="ARBA00023157"/>
    </source>
</evidence>
<reference evidence="13" key="1">
    <citation type="journal article" date="2019" name="Environ. Microbiol.">
        <title>Fungal ecological strategies reflected in gene transcription - a case study of two litter decomposers.</title>
        <authorList>
            <person name="Barbi F."/>
            <person name="Kohler A."/>
            <person name="Barry K."/>
            <person name="Baskaran P."/>
            <person name="Daum C."/>
            <person name="Fauchery L."/>
            <person name="Ihrmark K."/>
            <person name="Kuo A."/>
            <person name="LaButti K."/>
            <person name="Lipzen A."/>
            <person name="Morin E."/>
            <person name="Grigoriev I.V."/>
            <person name="Henrissat B."/>
            <person name="Lindahl B."/>
            <person name="Martin F."/>
        </authorList>
    </citation>
    <scope>NUCLEOTIDE SEQUENCE</scope>
    <source>
        <strain evidence="13">JB14</strain>
    </source>
</reference>
<evidence type="ECO:0000256" key="1">
    <source>
        <dbReference type="ARBA" id="ARBA00001973"/>
    </source>
</evidence>
<dbReference type="GO" id="GO:0005576">
    <property type="term" value="C:extracellular region"/>
    <property type="evidence" value="ECO:0007669"/>
    <property type="project" value="UniProtKB-SubCell"/>
</dbReference>
<feature type="region of interest" description="Disordered" evidence="12">
    <location>
        <begin position="351"/>
        <end position="386"/>
    </location>
</feature>
<dbReference type="OrthoDB" id="2019572at2759"/>
<keyword evidence="7" id="KW-0186">Copper</keyword>
<evidence type="ECO:0000256" key="5">
    <source>
        <dbReference type="ARBA" id="ARBA00022729"/>
    </source>
</evidence>
<evidence type="ECO:0000256" key="11">
    <source>
        <dbReference type="ARBA" id="ARBA00046340"/>
    </source>
</evidence>
<dbReference type="InterPro" id="IPR054497">
    <property type="entry name" value="LPMO_AA14"/>
</dbReference>
<evidence type="ECO:0000256" key="7">
    <source>
        <dbReference type="ARBA" id="ARBA00023008"/>
    </source>
</evidence>
<protein>
    <submittedName>
        <fullName evidence="13">Uncharacterized protein</fullName>
    </submittedName>
</protein>
<comment type="cofactor">
    <cofactor evidence="1">
        <name>Cu(2+)</name>
        <dbReference type="ChEBI" id="CHEBI:29036"/>
    </cofactor>
</comment>
<keyword evidence="5" id="KW-0732">Signal</keyword>